<reference evidence="2" key="1">
    <citation type="submission" date="2020-05" db="EMBL/GenBank/DDBJ databases">
        <authorList>
            <person name="Chiriac C."/>
            <person name="Salcher M."/>
            <person name="Ghai R."/>
            <person name="Kavagutti S V."/>
        </authorList>
    </citation>
    <scope>NUCLEOTIDE SEQUENCE</scope>
</reference>
<sequence>MLHGPARAVLGSPMRGRPGTLGGMFAQVAAGRTSDRERSEQQLEGSDQQ</sequence>
<evidence type="ECO:0000313" key="2">
    <source>
        <dbReference type="EMBL" id="CAB4933294.1"/>
    </source>
</evidence>
<name>A0A6J7ISP2_9ZZZZ</name>
<feature type="region of interest" description="Disordered" evidence="1">
    <location>
        <begin position="1"/>
        <end position="22"/>
    </location>
</feature>
<gene>
    <name evidence="2" type="ORF">UFOPK3609_02054</name>
</gene>
<accession>A0A6J7ISP2</accession>
<proteinExistence type="predicted"/>
<dbReference type="AlphaFoldDB" id="A0A6J7ISP2"/>
<protein>
    <submittedName>
        <fullName evidence="2">Unannotated protein</fullName>
    </submittedName>
</protein>
<organism evidence="2">
    <name type="scientific">freshwater metagenome</name>
    <dbReference type="NCBI Taxonomy" id="449393"/>
    <lineage>
        <taxon>unclassified sequences</taxon>
        <taxon>metagenomes</taxon>
        <taxon>ecological metagenomes</taxon>
    </lineage>
</organism>
<evidence type="ECO:0000256" key="1">
    <source>
        <dbReference type="SAM" id="MobiDB-lite"/>
    </source>
</evidence>
<feature type="region of interest" description="Disordered" evidence="1">
    <location>
        <begin position="30"/>
        <end position="49"/>
    </location>
</feature>
<dbReference type="EMBL" id="CAFBMQ010000406">
    <property type="protein sequence ID" value="CAB4933294.1"/>
    <property type="molecule type" value="Genomic_DNA"/>
</dbReference>